<evidence type="ECO:0000256" key="1">
    <source>
        <dbReference type="SAM" id="MobiDB-lite"/>
    </source>
</evidence>
<feature type="compositionally biased region" description="Polar residues" evidence="1">
    <location>
        <begin position="267"/>
        <end position="276"/>
    </location>
</feature>
<gene>
    <name evidence="2" type="ORF">EST38_g13971</name>
</gene>
<keyword evidence="3" id="KW-1185">Reference proteome</keyword>
<dbReference type="EMBL" id="SDEE01001539">
    <property type="protein sequence ID" value="RXW11884.1"/>
    <property type="molecule type" value="Genomic_DNA"/>
</dbReference>
<dbReference type="AlphaFoldDB" id="A0A4Q2D0W9"/>
<dbReference type="Proteomes" id="UP000290288">
    <property type="component" value="Unassembled WGS sequence"/>
</dbReference>
<protein>
    <submittedName>
        <fullName evidence="2">Uncharacterized protein</fullName>
    </submittedName>
</protein>
<sequence>MLSRIPLDRIQLTDFTALTYLQKDWVELLTVGAELIRGSSKGYEQIANTVEAISAVGHDVDMAVIEAIHMGNDAGKLLMNIHLTSMVFKQLWSGGYIRKWTELGDLPDIPEEAWSKLNIDFPADVQGVRQKKGKSSTWTSNNRLRGLAYSNLIITPILGFSTVNIASSPIVRGRMIGTGVLLGNNKPQIIQEVEDIIFNFYYEMWEKGTSVFSAFLPMLARLPWTEILKISANDPIRHWFKLIPGGNGAPDVAKKTRTRRSQKPKDLTSTGAQESIGQPGLLEEAQRPPTPLIPPAVAQRSSHSAAILTAADPDCQQCIHSRDMPEPEWDQTSIPIFVEEPSQFEPKLATWAMREDEDSDAQVVDLASDLDSPDWVPCAHVSRVLIQGDSRAHSA</sequence>
<reference evidence="2 3" key="1">
    <citation type="submission" date="2019-01" db="EMBL/GenBank/DDBJ databases">
        <title>Draft genome sequence of Psathyrella aberdarensis IHI B618.</title>
        <authorList>
            <person name="Buettner E."/>
            <person name="Kellner H."/>
        </authorList>
    </citation>
    <scope>NUCLEOTIDE SEQUENCE [LARGE SCALE GENOMIC DNA]</scope>
    <source>
        <strain evidence="2 3">IHI B618</strain>
    </source>
</reference>
<organism evidence="2 3">
    <name type="scientific">Candolleomyces aberdarensis</name>
    <dbReference type="NCBI Taxonomy" id="2316362"/>
    <lineage>
        <taxon>Eukaryota</taxon>
        <taxon>Fungi</taxon>
        <taxon>Dikarya</taxon>
        <taxon>Basidiomycota</taxon>
        <taxon>Agaricomycotina</taxon>
        <taxon>Agaricomycetes</taxon>
        <taxon>Agaricomycetidae</taxon>
        <taxon>Agaricales</taxon>
        <taxon>Agaricineae</taxon>
        <taxon>Psathyrellaceae</taxon>
        <taxon>Candolleomyces</taxon>
    </lineage>
</organism>
<name>A0A4Q2D0W9_9AGAR</name>
<evidence type="ECO:0000313" key="2">
    <source>
        <dbReference type="EMBL" id="RXW11884.1"/>
    </source>
</evidence>
<proteinExistence type="predicted"/>
<feature type="region of interest" description="Disordered" evidence="1">
    <location>
        <begin position="250"/>
        <end position="293"/>
    </location>
</feature>
<evidence type="ECO:0000313" key="3">
    <source>
        <dbReference type="Proteomes" id="UP000290288"/>
    </source>
</evidence>
<accession>A0A4Q2D0W9</accession>
<comment type="caution">
    <text evidence="2">The sequence shown here is derived from an EMBL/GenBank/DDBJ whole genome shotgun (WGS) entry which is preliminary data.</text>
</comment>